<dbReference type="Gene3D" id="3.40.309.10">
    <property type="entry name" value="Aldehyde Dehydrogenase, Chain A, domain 2"/>
    <property type="match status" value="1"/>
</dbReference>
<dbReference type="SUPFAM" id="SSF53720">
    <property type="entry name" value="ALDH-like"/>
    <property type="match status" value="1"/>
</dbReference>
<dbReference type="InterPro" id="IPR050740">
    <property type="entry name" value="Aldehyde_DH_Superfamily"/>
</dbReference>
<gene>
    <name evidence="5" type="ORF">BO70DRAFT_377644</name>
</gene>
<dbReference type="FunFam" id="3.40.605.10:FF:000012">
    <property type="entry name" value="NAD-dependent succinate-semialdehyde dehydrogenase"/>
    <property type="match status" value="1"/>
</dbReference>
<dbReference type="Gene3D" id="3.40.605.10">
    <property type="entry name" value="Aldehyde Dehydrogenase, Chain A, domain 1"/>
    <property type="match status" value="1"/>
</dbReference>
<dbReference type="AlphaFoldDB" id="A0A317WVK4"/>
<dbReference type="InterPro" id="IPR016160">
    <property type="entry name" value="Ald_DH_CS_CYS"/>
</dbReference>
<evidence type="ECO:0000256" key="2">
    <source>
        <dbReference type="ARBA" id="ARBA00022857"/>
    </source>
</evidence>
<dbReference type="GO" id="GO:0004777">
    <property type="term" value="F:succinate-semialdehyde dehydrogenase (NAD+) activity"/>
    <property type="evidence" value="ECO:0007669"/>
    <property type="project" value="TreeGrafter"/>
</dbReference>
<dbReference type="PROSITE" id="PS00070">
    <property type="entry name" value="ALDEHYDE_DEHYDR_CYS"/>
    <property type="match status" value="1"/>
</dbReference>
<keyword evidence="2" id="KW-0521">NADP</keyword>
<comment type="similarity">
    <text evidence="1">Belongs to the aldehyde dehydrogenase family.</text>
</comment>
<comment type="caution">
    <text evidence="5">The sequence shown here is derived from an EMBL/GenBank/DDBJ whole genome shotgun (WGS) entry which is preliminary data.</text>
</comment>
<dbReference type="GeneID" id="37067452"/>
<keyword evidence="3" id="KW-0560">Oxidoreductase</keyword>
<dbReference type="Proteomes" id="UP000247233">
    <property type="component" value="Unassembled WGS sequence"/>
</dbReference>
<proteinExistence type="inferred from homology"/>
<dbReference type="RefSeq" id="XP_025402444.1">
    <property type="nucleotide sequence ID" value="XM_025545215.1"/>
</dbReference>
<name>A0A317WVK4_9EURO</name>
<dbReference type="InterPro" id="IPR016162">
    <property type="entry name" value="Ald_DH_N"/>
</dbReference>
<dbReference type="Pfam" id="PF00171">
    <property type="entry name" value="Aldedh"/>
    <property type="match status" value="1"/>
</dbReference>
<dbReference type="InterPro" id="IPR016161">
    <property type="entry name" value="Ald_DH/histidinol_DH"/>
</dbReference>
<evidence type="ECO:0000259" key="4">
    <source>
        <dbReference type="Pfam" id="PF00171"/>
    </source>
</evidence>
<dbReference type="CDD" id="cd07105">
    <property type="entry name" value="ALDH_SaliADH"/>
    <property type="match status" value="1"/>
</dbReference>
<feature type="domain" description="Aldehyde dehydrogenase" evidence="4">
    <location>
        <begin position="20"/>
        <end position="479"/>
    </location>
</feature>
<dbReference type="EMBL" id="MSFL01000004">
    <property type="protein sequence ID" value="PWY89257.1"/>
    <property type="molecule type" value="Genomic_DNA"/>
</dbReference>
<accession>A0A317WVK4</accession>
<keyword evidence="6" id="KW-1185">Reference proteome</keyword>
<evidence type="ECO:0000313" key="6">
    <source>
        <dbReference type="Proteomes" id="UP000247233"/>
    </source>
</evidence>
<dbReference type="PANTHER" id="PTHR43353:SF2">
    <property type="entry name" value="ALDEHYDE DEHYDROGENASE FAMILY PROTEIN (AFU_ORTHOLOGUE AFUA_8G05520)"/>
    <property type="match status" value="1"/>
</dbReference>
<reference evidence="5 6" key="1">
    <citation type="submission" date="2016-12" db="EMBL/GenBank/DDBJ databases">
        <title>The genomes of Aspergillus section Nigri reveals drivers in fungal speciation.</title>
        <authorList>
            <consortium name="DOE Joint Genome Institute"/>
            <person name="Vesth T.C."/>
            <person name="Nybo J."/>
            <person name="Theobald S."/>
            <person name="Brandl J."/>
            <person name="Frisvad J.C."/>
            <person name="Nielsen K.F."/>
            <person name="Lyhne E.K."/>
            <person name="Kogle M.E."/>
            <person name="Kuo A."/>
            <person name="Riley R."/>
            <person name="Clum A."/>
            <person name="Nolan M."/>
            <person name="Lipzen A."/>
            <person name="Salamov A."/>
            <person name="Henrissat B."/>
            <person name="Wiebenga A."/>
            <person name="De Vries R.P."/>
            <person name="Grigoriev I.V."/>
            <person name="Mortensen U.H."/>
            <person name="Andersen M.R."/>
            <person name="Baker S.E."/>
        </authorList>
    </citation>
    <scope>NUCLEOTIDE SEQUENCE [LARGE SCALE GENOMIC DNA]</scope>
    <source>
        <strain evidence="5 6">CBS 117.55</strain>
    </source>
</reference>
<dbReference type="GO" id="GO:0009450">
    <property type="term" value="P:gamma-aminobutyric acid catabolic process"/>
    <property type="evidence" value="ECO:0007669"/>
    <property type="project" value="TreeGrafter"/>
</dbReference>
<dbReference type="InterPro" id="IPR015590">
    <property type="entry name" value="Aldehyde_DH_dom"/>
</dbReference>
<evidence type="ECO:0000256" key="3">
    <source>
        <dbReference type="ARBA" id="ARBA00023002"/>
    </source>
</evidence>
<evidence type="ECO:0000313" key="5">
    <source>
        <dbReference type="EMBL" id="PWY89257.1"/>
    </source>
</evidence>
<dbReference type="PANTHER" id="PTHR43353">
    <property type="entry name" value="SUCCINATE-SEMIALDEHYDE DEHYDROGENASE, MITOCHONDRIAL"/>
    <property type="match status" value="1"/>
</dbReference>
<dbReference type="FunFam" id="3.40.309.10:FF:000010">
    <property type="entry name" value="Gamma-aminobutyraldehyde dehydrogenase"/>
    <property type="match status" value="1"/>
</dbReference>
<evidence type="ECO:0000256" key="1">
    <source>
        <dbReference type="ARBA" id="ARBA00009986"/>
    </source>
</evidence>
<protein>
    <submittedName>
        <fullName evidence="5">Aldehyde dehydrogenase family protein</fullName>
    </submittedName>
</protein>
<organism evidence="5 6">
    <name type="scientific">Aspergillus heteromorphus CBS 117.55</name>
    <dbReference type="NCBI Taxonomy" id="1448321"/>
    <lineage>
        <taxon>Eukaryota</taxon>
        <taxon>Fungi</taxon>
        <taxon>Dikarya</taxon>
        <taxon>Ascomycota</taxon>
        <taxon>Pezizomycotina</taxon>
        <taxon>Eurotiomycetes</taxon>
        <taxon>Eurotiomycetidae</taxon>
        <taxon>Eurotiales</taxon>
        <taxon>Aspergillaceae</taxon>
        <taxon>Aspergillus</taxon>
        <taxon>Aspergillus subgen. Circumdati</taxon>
    </lineage>
</organism>
<dbReference type="OrthoDB" id="310895at2759"/>
<dbReference type="STRING" id="1448321.A0A317WVK4"/>
<sequence>MAAPTRPSVIPLIINGKEEQTDSTFDVISPYTNQACWKTASASAQDAVRAVEAAEAAFPSWSQTKPTARRDLLLKAADILESRLEQNAEYMRTEMGADVGASQHFIVPLGIRMLRDIAGRITSISGTVPVVEEKGQSAMIYKEPMGVILGLVPWNAPYVFGVRSAACALAAGNTTILKSSELSPCSYWALVRAFHDAGLPAGCLNLVSCRPQDAPEVVNAMIEHSAVRKINFTGSTAVGRKIARACGQNLKPCLMELGGKNSAVVCADANIETAVKGVLAGAYLNSGQICMATDRILVHSAIAPAFIDALQKALGSNIDASSPPPTLVNVASKTRVSNLVKDALAEGAHLIHGSKDQGSNLTDNGVRMAPILLGGVNEKMRVWQEEAFASLAACMVVDSDEEAIRIANGSDYGLSAAVFTEDLRKGLAMARRIQSGAVHINSMTIHDEPVLPHGGVKNSGWGRFNASQGLDEFLVTKSVTWMD</sequence>
<dbReference type="InterPro" id="IPR016163">
    <property type="entry name" value="Ald_DH_C"/>
</dbReference>
<dbReference type="VEuPathDB" id="FungiDB:BO70DRAFT_377644"/>